<dbReference type="InterPro" id="IPR009060">
    <property type="entry name" value="UBA-like_sf"/>
</dbReference>
<evidence type="ECO:0000256" key="4">
    <source>
        <dbReference type="ARBA" id="ARBA00022801"/>
    </source>
</evidence>
<dbReference type="AlphaFoldDB" id="A0A2A6BCS9"/>
<protein>
    <submittedName>
        <fullName evidence="5">UBA domain-containing protein</fullName>
    </submittedName>
</protein>
<gene>
    <name evidence="5" type="primary">WBGene00117001</name>
</gene>
<keyword evidence="4" id="KW-0378">Hydrolase</keyword>
<dbReference type="EnsemblMetazoa" id="PPA27447.1">
    <property type="protein sequence ID" value="PPA27447.1"/>
    <property type="gene ID" value="WBGene00117001"/>
</dbReference>
<evidence type="ECO:0000313" key="5">
    <source>
        <dbReference type="EnsemblMetazoa" id="PPA27447.1"/>
    </source>
</evidence>
<reference evidence="5" key="2">
    <citation type="submission" date="2022-06" db="UniProtKB">
        <authorList>
            <consortium name="EnsemblMetazoa"/>
        </authorList>
    </citation>
    <scope>IDENTIFICATION</scope>
    <source>
        <strain evidence="5">PS312</strain>
    </source>
</reference>
<accession>A0A2A6BCS9</accession>
<evidence type="ECO:0000256" key="1">
    <source>
        <dbReference type="ARBA" id="ARBA00009136"/>
    </source>
</evidence>
<dbReference type="GO" id="GO:0006508">
    <property type="term" value="P:proteolysis"/>
    <property type="evidence" value="ECO:0007669"/>
    <property type="project" value="UniProtKB-KW"/>
</dbReference>
<dbReference type="Pfam" id="PF09668">
    <property type="entry name" value="Asp_protease"/>
    <property type="match status" value="1"/>
</dbReference>
<dbReference type="InterPro" id="IPR019103">
    <property type="entry name" value="Peptidase_aspartic_DDI1-type"/>
</dbReference>
<dbReference type="InterPro" id="IPR015940">
    <property type="entry name" value="UBA"/>
</dbReference>
<accession>A0A8R1UIX2</accession>
<organism evidence="5 6">
    <name type="scientific">Pristionchus pacificus</name>
    <name type="common">Parasitic nematode worm</name>
    <dbReference type="NCBI Taxonomy" id="54126"/>
    <lineage>
        <taxon>Eukaryota</taxon>
        <taxon>Metazoa</taxon>
        <taxon>Ecdysozoa</taxon>
        <taxon>Nematoda</taxon>
        <taxon>Chromadorea</taxon>
        <taxon>Rhabditida</taxon>
        <taxon>Rhabditina</taxon>
        <taxon>Diplogasteromorpha</taxon>
        <taxon>Diplogasteroidea</taxon>
        <taxon>Neodiplogasteridae</taxon>
        <taxon>Pristionchus</taxon>
    </lineage>
</organism>
<name>A0A2A6BCS9_PRIPA</name>
<evidence type="ECO:0000313" key="6">
    <source>
        <dbReference type="Proteomes" id="UP000005239"/>
    </source>
</evidence>
<dbReference type="PROSITE" id="PS50030">
    <property type="entry name" value="UBA"/>
    <property type="match status" value="1"/>
</dbReference>
<dbReference type="InterPro" id="IPR021109">
    <property type="entry name" value="Peptidase_aspartic_dom_sf"/>
</dbReference>
<dbReference type="CDD" id="cd14291">
    <property type="entry name" value="UBA1_NUB1_like"/>
    <property type="match status" value="1"/>
</dbReference>
<dbReference type="GO" id="GO:0004190">
    <property type="term" value="F:aspartic-type endopeptidase activity"/>
    <property type="evidence" value="ECO:0007669"/>
    <property type="project" value="UniProtKB-KW"/>
</dbReference>
<dbReference type="Gene3D" id="2.40.70.10">
    <property type="entry name" value="Acid Proteases"/>
    <property type="match status" value="1"/>
</dbReference>
<comment type="similarity">
    <text evidence="1">Belongs to the DDI1 family.</text>
</comment>
<evidence type="ECO:0000256" key="3">
    <source>
        <dbReference type="ARBA" id="ARBA00022750"/>
    </source>
</evidence>
<dbReference type="PANTHER" id="PTHR12917:SF1">
    <property type="entry name" value="AT13091P"/>
    <property type="match status" value="1"/>
</dbReference>
<dbReference type="Proteomes" id="UP000005239">
    <property type="component" value="Unassembled WGS sequence"/>
</dbReference>
<keyword evidence="2" id="KW-0645">Protease</keyword>
<evidence type="ECO:0000256" key="2">
    <source>
        <dbReference type="ARBA" id="ARBA00022670"/>
    </source>
</evidence>
<reference evidence="6" key="1">
    <citation type="journal article" date="2008" name="Nat. Genet.">
        <title>The Pristionchus pacificus genome provides a unique perspective on nematode lifestyle and parasitism.</title>
        <authorList>
            <person name="Dieterich C."/>
            <person name="Clifton S.W."/>
            <person name="Schuster L.N."/>
            <person name="Chinwalla A."/>
            <person name="Delehaunty K."/>
            <person name="Dinkelacker I."/>
            <person name="Fulton L."/>
            <person name="Fulton R."/>
            <person name="Godfrey J."/>
            <person name="Minx P."/>
            <person name="Mitreva M."/>
            <person name="Roeseler W."/>
            <person name="Tian H."/>
            <person name="Witte H."/>
            <person name="Yang S.P."/>
            <person name="Wilson R.K."/>
            <person name="Sommer R.J."/>
        </authorList>
    </citation>
    <scope>NUCLEOTIDE SEQUENCE [LARGE SCALE GENOMIC DNA]</scope>
    <source>
        <strain evidence="6">PS312</strain>
    </source>
</reference>
<dbReference type="Gene3D" id="1.10.8.10">
    <property type="entry name" value="DNA helicase RuvA subunit, C-terminal domain"/>
    <property type="match status" value="1"/>
</dbReference>
<sequence>MLYLDGFKREFRAFMDEQSRKLKAIHDPWSAEGQALVLEAIRNESFEKMYLEAMETMPEAFIPIHMLFVKIKVNGVPTFAFIDSGAQISLMALSFVQQANLEHMMDTRYQGIVSGIGGADRMAGRIYSCEFEIGDAKFKAKVDVMNDKFDVLIGLDFMRRHRCCIDLAKNRLVFNETTYAEFLSDAEIKEWEKDRDNLRDSKFKVDEDKLAQLIGMGFNQKDSEEALRSTVNHLSDAVRSLYHQAQKDDDDIANAGDKMEH</sequence>
<dbReference type="SUPFAM" id="SSF46934">
    <property type="entry name" value="UBA-like"/>
    <property type="match status" value="1"/>
</dbReference>
<dbReference type="PANTHER" id="PTHR12917">
    <property type="entry name" value="ASPARTYL PROTEASE DDI-RELATED"/>
    <property type="match status" value="1"/>
</dbReference>
<dbReference type="SUPFAM" id="SSF50630">
    <property type="entry name" value="Acid proteases"/>
    <property type="match status" value="1"/>
</dbReference>
<proteinExistence type="inferred from homology"/>
<keyword evidence="6" id="KW-1185">Reference proteome</keyword>
<keyword evidence="3" id="KW-0064">Aspartyl protease</keyword>